<evidence type="ECO:0000313" key="5">
    <source>
        <dbReference type="Proteomes" id="UP001295684"/>
    </source>
</evidence>
<feature type="region of interest" description="Disordered" evidence="1">
    <location>
        <begin position="334"/>
        <end position="362"/>
    </location>
</feature>
<dbReference type="AlphaFoldDB" id="A0AAD1X9S8"/>
<dbReference type="InterPro" id="IPR001005">
    <property type="entry name" value="SANT/Myb"/>
</dbReference>
<organism evidence="4 5">
    <name type="scientific">Euplotes crassus</name>
    <dbReference type="NCBI Taxonomy" id="5936"/>
    <lineage>
        <taxon>Eukaryota</taxon>
        <taxon>Sar</taxon>
        <taxon>Alveolata</taxon>
        <taxon>Ciliophora</taxon>
        <taxon>Intramacronucleata</taxon>
        <taxon>Spirotrichea</taxon>
        <taxon>Hypotrichia</taxon>
        <taxon>Euplotida</taxon>
        <taxon>Euplotidae</taxon>
        <taxon>Moneuplotes</taxon>
    </lineage>
</organism>
<dbReference type="Proteomes" id="UP001295684">
    <property type="component" value="Unassembled WGS sequence"/>
</dbReference>
<name>A0AAD1X9S8_EUPCR</name>
<sequence>MLDNCSQYLRKKRRQLKDFTSYKQRACSCRSADKNGSSKRVKSAKYSCFNAKKGSRDIRGSSRQNKSQYSRKKSAAGLGDSVRVEVTHSGFEKYIHFLDKFKKKKSKHPKVARKLGGVNLSQEDIRAFLVQNKSRYSSFEKGFKSELKIYKPSARRKVKKTPRSKARKNIPISGLTFDTVKRKARSPSKKTSKRVNKTHELNQSVRSKKKRKKTPISKQLATRDIDKLAKKIIKEKERLNIQSNSGSMMRVENSNIRFDTKLRDKKKPRKQVLNKMEKVKEGKWSQGETEKLFSLHKKYRNNYGLIAKEIPGRTKQQVKDKIRNLRIALKREAERREERKARENGEIDPMHHSTSSLEDPTMMKDDSIYDYVQRISSKDQYKDLIDRISSGDFDENGGKSMFS</sequence>
<dbReference type="CDD" id="cd00167">
    <property type="entry name" value="SANT"/>
    <property type="match status" value="1"/>
</dbReference>
<feature type="domain" description="HTH myb-type" evidence="3">
    <location>
        <begin position="276"/>
        <end position="330"/>
    </location>
</feature>
<dbReference type="InterPro" id="IPR017930">
    <property type="entry name" value="Myb_dom"/>
</dbReference>
<feature type="region of interest" description="Disordered" evidence="1">
    <location>
        <begin position="55"/>
        <end position="74"/>
    </location>
</feature>
<feature type="compositionally biased region" description="Basic residues" evidence="1">
    <location>
        <begin position="182"/>
        <end position="196"/>
    </location>
</feature>
<dbReference type="PROSITE" id="PS50090">
    <property type="entry name" value="MYB_LIKE"/>
    <property type="match status" value="1"/>
</dbReference>
<evidence type="ECO:0000313" key="4">
    <source>
        <dbReference type="EMBL" id="CAI2363992.1"/>
    </source>
</evidence>
<dbReference type="SMART" id="SM00717">
    <property type="entry name" value="SANT"/>
    <property type="match status" value="1"/>
</dbReference>
<keyword evidence="5" id="KW-1185">Reference proteome</keyword>
<gene>
    <name evidence="4" type="ORF">ECRASSUSDP1_LOCUS5332</name>
</gene>
<dbReference type="Gene3D" id="1.10.10.60">
    <property type="entry name" value="Homeodomain-like"/>
    <property type="match status" value="1"/>
</dbReference>
<dbReference type="InterPro" id="IPR009057">
    <property type="entry name" value="Homeodomain-like_sf"/>
</dbReference>
<evidence type="ECO:0000259" key="2">
    <source>
        <dbReference type="PROSITE" id="PS50090"/>
    </source>
</evidence>
<dbReference type="SUPFAM" id="SSF46689">
    <property type="entry name" value="Homeodomain-like"/>
    <property type="match status" value="1"/>
</dbReference>
<feature type="compositionally biased region" description="Basic residues" evidence="1">
    <location>
        <begin position="206"/>
        <end position="215"/>
    </location>
</feature>
<protein>
    <submittedName>
        <fullName evidence="4">Uncharacterized protein</fullName>
    </submittedName>
</protein>
<accession>A0AAD1X9S8</accession>
<dbReference type="EMBL" id="CAMPGE010005145">
    <property type="protein sequence ID" value="CAI2363992.1"/>
    <property type="molecule type" value="Genomic_DNA"/>
</dbReference>
<reference evidence="4" key="1">
    <citation type="submission" date="2023-07" db="EMBL/GenBank/DDBJ databases">
        <authorList>
            <consortium name="AG Swart"/>
            <person name="Singh M."/>
            <person name="Singh A."/>
            <person name="Seah K."/>
            <person name="Emmerich C."/>
        </authorList>
    </citation>
    <scope>NUCLEOTIDE SEQUENCE</scope>
    <source>
        <strain evidence="4">DP1</strain>
    </source>
</reference>
<dbReference type="Pfam" id="PF00249">
    <property type="entry name" value="Myb_DNA-binding"/>
    <property type="match status" value="1"/>
</dbReference>
<proteinExistence type="predicted"/>
<evidence type="ECO:0000259" key="3">
    <source>
        <dbReference type="PROSITE" id="PS51294"/>
    </source>
</evidence>
<comment type="caution">
    <text evidence="4">The sequence shown here is derived from an EMBL/GenBank/DDBJ whole genome shotgun (WGS) entry which is preliminary data.</text>
</comment>
<feature type="region of interest" description="Disordered" evidence="1">
    <location>
        <begin position="179"/>
        <end position="219"/>
    </location>
</feature>
<feature type="domain" description="Myb-like" evidence="2">
    <location>
        <begin position="276"/>
        <end position="326"/>
    </location>
</feature>
<feature type="compositionally biased region" description="Basic and acidic residues" evidence="1">
    <location>
        <begin position="334"/>
        <end position="351"/>
    </location>
</feature>
<dbReference type="PROSITE" id="PS51294">
    <property type="entry name" value="HTH_MYB"/>
    <property type="match status" value="1"/>
</dbReference>
<evidence type="ECO:0000256" key="1">
    <source>
        <dbReference type="SAM" id="MobiDB-lite"/>
    </source>
</evidence>